<dbReference type="PROSITE" id="PS51257">
    <property type="entry name" value="PROKAR_LIPOPROTEIN"/>
    <property type="match status" value="1"/>
</dbReference>
<evidence type="ECO:0008006" key="3">
    <source>
        <dbReference type="Google" id="ProtNLM"/>
    </source>
</evidence>
<organism evidence="1 2">
    <name type="scientific">Sulfitobacter brevis</name>
    <dbReference type="NCBI Taxonomy" id="74348"/>
    <lineage>
        <taxon>Bacteria</taxon>
        <taxon>Pseudomonadati</taxon>
        <taxon>Pseudomonadota</taxon>
        <taxon>Alphaproteobacteria</taxon>
        <taxon>Rhodobacterales</taxon>
        <taxon>Roseobacteraceae</taxon>
        <taxon>Sulfitobacter</taxon>
    </lineage>
</organism>
<evidence type="ECO:0000313" key="1">
    <source>
        <dbReference type="EMBL" id="SFE79340.1"/>
    </source>
</evidence>
<reference evidence="1 2" key="1">
    <citation type="submission" date="2016-10" db="EMBL/GenBank/DDBJ databases">
        <authorList>
            <person name="de Groot N.N."/>
        </authorList>
    </citation>
    <scope>NUCLEOTIDE SEQUENCE [LARGE SCALE GENOMIC DNA]</scope>
    <source>
        <strain evidence="1 2">DSM 11443</strain>
    </source>
</reference>
<dbReference type="EMBL" id="FOMW01000010">
    <property type="protein sequence ID" value="SFE79340.1"/>
    <property type="molecule type" value="Genomic_DNA"/>
</dbReference>
<proteinExistence type="predicted"/>
<dbReference type="RefSeq" id="WP_093924583.1">
    <property type="nucleotide sequence ID" value="NZ_FOMW01000010.1"/>
</dbReference>
<accession>A0A1I2DHD9</accession>
<dbReference type="AlphaFoldDB" id="A0A1I2DHD9"/>
<protein>
    <recommendedName>
        <fullName evidence="3">Lipoprotein</fullName>
    </recommendedName>
</protein>
<dbReference type="STRING" id="74348.SAMN04488523_110149"/>
<name>A0A1I2DHD9_9RHOB</name>
<dbReference type="Proteomes" id="UP000198977">
    <property type="component" value="Unassembled WGS sequence"/>
</dbReference>
<sequence length="97" mass="10237">MKPLSLFVTLSLLGGCNTAGPAFRGLPATRVEVEGSVFDVRVQGETAEAIRVNMQYAPRFGPIKKRAAIAMARVSGCEVKRVLGDQAQATGVLDCGD</sequence>
<dbReference type="OrthoDB" id="7864349at2"/>
<evidence type="ECO:0000313" key="2">
    <source>
        <dbReference type="Proteomes" id="UP000198977"/>
    </source>
</evidence>
<gene>
    <name evidence="1" type="ORF">SAMN04488523_110149</name>
</gene>
<keyword evidence="2" id="KW-1185">Reference proteome</keyword>